<proteinExistence type="predicted"/>
<evidence type="ECO:0000313" key="3">
    <source>
        <dbReference type="Proteomes" id="UP000198287"/>
    </source>
</evidence>
<dbReference type="OrthoDB" id="6061133at2759"/>
<accession>A0A226DI17</accession>
<name>A0A226DI17_FOLCA</name>
<evidence type="ECO:0000256" key="1">
    <source>
        <dbReference type="SAM" id="SignalP"/>
    </source>
</evidence>
<feature type="chain" id="PRO_5012804821" evidence="1">
    <location>
        <begin position="27"/>
        <end position="349"/>
    </location>
</feature>
<sequence length="349" mass="39508">MWLIGVICTFVHLIATLISPISSSYAMYVWRNGWDPSISGCANNLTAFYAWDDTPSSPCFTHTWSTQEKRDWLWSTCNRPGREISQIFFYDTVTALSTRDCSSTGVQWVKSTMAEGHRKVQGLKIYALFSDGGESVPEQSHVPHIVWYNTECANAALGEQIDGVAVNNENWDVTWDSVRMARYLDNLNRIVINAHTQEPVGSLKTHFSVGWRWGKSGNGGDIVITWGGKSQPVMRHFIDIFDSIDVQVAFVTSDAMEDRLRGAEWDYAVQQGKSLLTTAYINKALPCQTTYFPFPINDLDCPAWAYDYKTESMMFQELDAFQSRIPSRVVLHHFRGAYSSGGIPDWPKH</sequence>
<dbReference type="Proteomes" id="UP000198287">
    <property type="component" value="Unassembled WGS sequence"/>
</dbReference>
<protein>
    <submittedName>
        <fullName evidence="2">Uncharacterized protein</fullName>
    </submittedName>
</protein>
<comment type="caution">
    <text evidence="2">The sequence shown here is derived from an EMBL/GenBank/DDBJ whole genome shotgun (WGS) entry which is preliminary data.</text>
</comment>
<evidence type="ECO:0000313" key="2">
    <source>
        <dbReference type="EMBL" id="OXA44241.1"/>
    </source>
</evidence>
<keyword evidence="1" id="KW-0732">Signal</keyword>
<dbReference type="OMA" id="HYSMSWH"/>
<feature type="signal peptide" evidence="1">
    <location>
        <begin position="1"/>
        <end position="26"/>
    </location>
</feature>
<keyword evidence="3" id="KW-1185">Reference proteome</keyword>
<organism evidence="2 3">
    <name type="scientific">Folsomia candida</name>
    <name type="common">Springtail</name>
    <dbReference type="NCBI Taxonomy" id="158441"/>
    <lineage>
        <taxon>Eukaryota</taxon>
        <taxon>Metazoa</taxon>
        <taxon>Ecdysozoa</taxon>
        <taxon>Arthropoda</taxon>
        <taxon>Hexapoda</taxon>
        <taxon>Collembola</taxon>
        <taxon>Entomobryomorpha</taxon>
        <taxon>Isotomoidea</taxon>
        <taxon>Isotomidae</taxon>
        <taxon>Proisotominae</taxon>
        <taxon>Folsomia</taxon>
    </lineage>
</organism>
<gene>
    <name evidence="2" type="ORF">Fcan01_20544</name>
</gene>
<reference evidence="2 3" key="1">
    <citation type="submission" date="2015-12" db="EMBL/GenBank/DDBJ databases">
        <title>The genome of Folsomia candida.</title>
        <authorList>
            <person name="Faddeeva A."/>
            <person name="Derks M.F."/>
            <person name="Anvar Y."/>
            <person name="Smit S."/>
            <person name="Van Straalen N."/>
            <person name="Roelofs D."/>
        </authorList>
    </citation>
    <scope>NUCLEOTIDE SEQUENCE [LARGE SCALE GENOMIC DNA]</scope>
    <source>
        <strain evidence="2 3">VU population</strain>
        <tissue evidence="2">Whole body</tissue>
    </source>
</reference>
<dbReference type="EMBL" id="LNIX01000019">
    <property type="protein sequence ID" value="OXA44241.1"/>
    <property type="molecule type" value="Genomic_DNA"/>
</dbReference>
<dbReference type="AlphaFoldDB" id="A0A226DI17"/>